<evidence type="ECO:0000256" key="3">
    <source>
        <dbReference type="ARBA" id="ARBA00022712"/>
    </source>
</evidence>
<evidence type="ECO:0000256" key="2">
    <source>
        <dbReference type="ARBA" id="ARBA00022679"/>
    </source>
</evidence>
<keyword evidence="3" id="KW-0203">Cytokinin biosynthesis</keyword>
<evidence type="ECO:0000256" key="5">
    <source>
        <dbReference type="ARBA" id="ARBA00022840"/>
    </source>
</evidence>
<sequence>MIKGKEPKLVLIIDLTRSEKSRSSIDLATHFPNFMQVYQGLNVLTNKVSLHEQKVWAFIFFSHVLMCYLFCQEVTHHLLDTVCLNVEFTAKN</sequence>
<keyword evidence="4" id="KW-0547">Nucleotide-binding</keyword>
<organism evidence="6 7">
    <name type="scientific">Theobroma cacao</name>
    <name type="common">Cacao</name>
    <name type="synonym">Cocoa</name>
    <dbReference type="NCBI Taxonomy" id="3641"/>
    <lineage>
        <taxon>Eukaryota</taxon>
        <taxon>Viridiplantae</taxon>
        <taxon>Streptophyta</taxon>
        <taxon>Embryophyta</taxon>
        <taxon>Tracheophyta</taxon>
        <taxon>Spermatophyta</taxon>
        <taxon>Magnoliopsida</taxon>
        <taxon>eudicotyledons</taxon>
        <taxon>Gunneridae</taxon>
        <taxon>Pentapetalae</taxon>
        <taxon>rosids</taxon>
        <taxon>malvids</taxon>
        <taxon>Malvales</taxon>
        <taxon>Malvaceae</taxon>
        <taxon>Byttnerioideae</taxon>
        <taxon>Theobroma</taxon>
    </lineage>
</organism>
<dbReference type="GO" id="GO:0009691">
    <property type="term" value="P:cytokinin biosynthetic process"/>
    <property type="evidence" value="ECO:0007669"/>
    <property type="project" value="UniProtKB-KW"/>
</dbReference>
<dbReference type="PANTHER" id="PTHR11088">
    <property type="entry name" value="TRNA DIMETHYLALLYLTRANSFERASE"/>
    <property type="match status" value="1"/>
</dbReference>
<reference evidence="6 7" key="1">
    <citation type="journal article" date="2013" name="Genome Biol.">
        <title>The genome sequence of the most widely cultivated cacao type and its use to identify candidate genes regulating pod color.</title>
        <authorList>
            <person name="Motamayor J.C."/>
            <person name="Mockaitis K."/>
            <person name="Schmutz J."/>
            <person name="Haiminen N."/>
            <person name="Iii D.L."/>
            <person name="Cornejo O."/>
            <person name="Findley S.D."/>
            <person name="Zheng P."/>
            <person name="Utro F."/>
            <person name="Royaert S."/>
            <person name="Saski C."/>
            <person name="Jenkins J."/>
            <person name="Podicheti R."/>
            <person name="Zhao M."/>
            <person name="Scheffler B.E."/>
            <person name="Stack J.C."/>
            <person name="Feltus F.A."/>
            <person name="Mustiga G.M."/>
            <person name="Amores F."/>
            <person name="Phillips W."/>
            <person name="Marelli J.P."/>
            <person name="May G.D."/>
            <person name="Shapiro H."/>
            <person name="Ma J."/>
            <person name="Bustamante C.D."/>
            <person name="Schnell R.J."/>
            <person name="Main D."/>
            <person name="Gilbert D."/>
            <person name="Parida L."/>
            <person name="Kuhn D.N."/>
        </authorList>
    </citation>
    <scope>NUCLEOTIDE SEQUENCE [LARGE SCALE GENOMIC DNA]</scope>
    <source>
        <strain evidence="7">cv. Matina 1-6</strain>
    </source>
</reference>
<dbReference type="STRING" id="3641.A0A061E4F0"/>
<protein>
    <submittedName>
        <fullName evidence="6">Uncharacterized protein</fullName>
    </submittedName>
</protein>
<dbReference type="AlphaFoldDB" id="A0A061E4F0"/>
<comment type="similarity">
    <text evidence="1">Belongs to the IPP transferase family.</text>
</comment>
<dbReference type="HOGENOM" id="CLU_2417608_0_0_1"/>
<dbReference type="EMBL" id="CM001880">
    <property type="protein sequence ID" value="EOX99845.1"/>
    <property type="molecule type" value="Genomic_DNA"/>
</dbReference>
<evidence type="ECO:0000313" key="6">
    <source>
        <dbReference type="EMBL" id="EOX99845.1"/>
    </source>
</evidence>
<dbReference type="Gene3D" id="3.40.50.300">
    <property type="entry name" value="P-loop containing nucleotide triphosphate hydrolases"/>
    <property type="match status" value="1"/>
</dbReference>
<gene>
    <name evidence="6" type="ORF">TCM_008818</name>
</gene>
<dbReference type="Gramene" id="EOX99845">
    <property type="protein sequence ID" value="EOX99845"/>
    <property type="gene ID" value="TCM_008818"/>
</dbReference>
<dbReference type="InterPro" id="IPR039657">
    <property type="entry name" value="Dimethylallyltransferase"/>
</dbReference>
<dbReference type="eggNOG" id="KOG1384">
    <property type="taxonomic scope" value="Eukaryota"/>
</dbReference>
<keyword evidence="7" id="KW-1185">Reference proteome</keyword>
<accession>A0A061E4F0</accession>
<dbReference type="InterPro" id="IPR027417">
    <property type="entry name" value="P-loop_NTPase"/>
</dbReference>
<dbReference type="GO" id="GO:0016740">
    <property type="term" value="F:transferase activity"/>
    <property type="evidence" value="ECO:0007669"/>
    <property type="project" value="UniProtKB-KW"/>
</dbReference>
<dbReference type="InParanoid" id="A0A061E4F0"/>
<evidence type="ECO:0000256" key="4">
    <source>
        <dbReference type="ARBA" id="ARBA00022741"/>
    </source>
</evidence>
<keyword evidence="2" id="KW-0808">Transferase</keyword>
<name>A0A061E4F0_THECC</name>
<dbReference type="Proteomes" id="UP000026915">
    <property type="component" value="Chromosome 2"/>
</dbReference>
<dbReference type="GO" id="GO:0005524">
    <property type="term" value="F:ATP binding"/>
    <property type="evidence" value="ECO:0007669"/>
    <property type="project" value="UniProtKB-KW"/>
</dbReference>
<proteinExistence type="inferred from homology"/>
<keyword evidence="5" id="KW-0067">ATP-binding</keyword>
<evidence type="ECO:0000256" key="1">
    <source>
        <dbReference type="ARBA" id="ARBA00005842"/>
    </source>
</evidence>
<dbReference type="PANTHER" id="PTHR11088:SF82">
    <property type="entry name" value="TRNA DIMETHYLALLYLTRANSFERASE 2"/>
    <property type="match status" value="1"/>
</dbReference>
<evidence type="ECO:0000313" key="7">
    <source>
        <dbReference type="Proteomes" id="UP000026915"/>
    </source>
</evidence>